<keyword evidence="14" id="KW-0472">Membrane</keyword>
<keyword evidence="4" id="KW-0325">Glycoprotein</keyword>
<evidence type="ECO:0000256" key="8">
    <source>
        <dbReference type="ARBA" id="ARBA00022833"/>
    </source>
</evidence>
<evidence type="ECO:0000256" key="3">
    <source>
        <dbReference type="ARBA" id="ARBA00022438"/>
    </source>
</evidence>
<evidence type="ECO:0000259" key="18">
    <source>
        <dbReference type="Pfam" id="PF17900"/>
    </source>
</evidence>
<proteinExistence type="inferred from homology"/>
<evidence type="ECO:0000256" key="6">
    <source>
        <dbReference type="ARBA" id="ARBA00022723"/>
    </source>
</evidence>
<dbReference type="GO" id="GO:0070006">
    <property type="term" value="F:metalloaminopeptidase activity"/>
    <property type="evidence" value="ECO:0007669"/>
    <property type="project" value="TreeGrafter"/>
</dbReference>
<evidence type="ECO:0000256" key="14">
    <source>
        <dbReference type="RuleBase" id="RU364040"/>
    </source>
</evidence>
<keyword evidence="3 14" id="KW-0031">Aminopeptidase</keyword>
<evidence type="ECO:0000256" key="2">
    <source>
        <dbReference type="ARBA" id="ARBA00010136"/>
    </source>
</evidence>
<keyword evidence="9 14" id="KW-0482">Metalloprotease</keyword>
<evidence type="ECO:0000256" key="10">
    <source>
        <dbReference type="ARBA" id="ARBA00023288"/>
    </source>
</evidence>
<sequence length="852" mass="97281">MRLLQSATTVVLFVLVFCTIAQTFSPPEHKLNELVQNVNDEDGYLLPPVSEPLSYDLFLDMTDASFSSYYGTVDITLKYTGTGSIFSINSAGLVINETSLHVTNSREEQLPIESFVDSSELQKITFRLNKPMETNEIYKVHIEFTGTISTDFFKGLYRSSYRVGRDTKYLATTFFAATYARTVFPCYDEPAYKAKFNIKIRHLPQHTALSNMPAVQSDHIGEYKETIFGTTPLMSTYLVAFVVSEFETIHTDGGLFRVFAPENKVNETTYAREFAVRSLRAMETHFGRQNQMPKIYLLAIPDFAMGAMENWGLITFREDLLLYENEEQTAALAKQKIASVITHELVHMWFGNEVTPEWWTYVWLNEGFAKYYEYYITAQLEPSWNLWDQFIQNNVHYAFARDCKSTARPMNFYATDPTILNELYDYVVYEKSASVIRMIQNVIGFETFRQVINDYLRSRSYLSTKPQYLYASIEKFNSVDLPDTVEAIFESWANAPFDSTIPVINRAQLVDDVSNLARAGEVDYEVALSLLQYLERETEYIPWSTAYNALLHLDQMFSNNKEYTRFESFCRNLTGYVFNETTTIKSGNHLNRLHQDKSGYLACYYGVPACLKEASNVLNVALQDETLNVPKEKQSTVFCALHKYELSIGGDYSASLLQKYWSEPEKYQALVDKLIDSMGCSRNTTIIEFYLDIIKLNTVVLPITLNMKSNILISMIKGSPEARAAALRYINAEFDLVSGMLNQQLAQVFEAFALSINAPEERKQFQQLVDTHQSSMTTPVLQAANRALVQSDQNVHWIDKHAGAVAKWLVEKNFENGDDDDNGVKPMRPAAGWLAIVGIITINAMLQFVDIK</sequence>
<dbReference type="GO" id="GO:0098552">
    <property type="term" value="C:side of membrane"/>
    <property type="evidence" value="ECO:0007669"/>
    <property type="project" value="UniProtKB-KW"/>
</dbReference>
<dbReference type="EnsemblMetazoa" id="AFAF021620-RA">
    <property type="protein sequence ID" value="AFAF021620-PA"/>
    <property type="gene ID" value="AFAF021620"/>
</dbReference>
<comment type="similarity">
    <text evidence="2 14">Belongs to the peptidase M1 family.</text>
</comment>
<keyword evidence="10" id="KW-0449">Lipoprotein</keyword>
<dbReference type="STRING" id="69004.A0A1Y9H9E6"/>
<dbReference type="AlphaFoldDB" id="A0A1Y9H9E6"/>
<evidence type="ECO:0000259" key="17">
    <source>
        <dbReference type="Pfam" id="PF11838"/>
    </source>
</evidence>
<feature type="domain" description="Peptidase M1 membrane alanine aminopeptidase" evidence="16">
    <location>
        <begin position="270"/>
        <end position="492"/>
    </location>
</feature>
<dbReference type="CDD" id="cd09601">
    <property type="entry name" value="M1_APN-Q_like"/>
    <property type="match status" value="1"/>
</dbReference>
<dbReference type="Gene3D" id="1.10.390.10">
    <property type="entry name" value="Neutral Protease Domain 2"/>
    <property type="match status" value="1"/>
</dbReference>
<dbReference type="Pfam" id="PF11838">
    <property type="entry name" value="ERAP1_C"/>
    <property type="match status" value="1"/>
</dbReference>
<dbReference type="InterPro" id="IPR027268">
    <property type="entry name" value="Peptidase_M4/M1_CTD_sf"/>
</dbReference>
<keyword evidence="4" id="KW-0336">GPI-anchor</keyword>
<evidence type="ECO:0000256" key="9">
    <source>
        <dbReference type="ARBA" id="ARBA00023049"/>
    </source>
</evidence>
<feature type="chain" id="PRO_5012893310" description="Aminopeptidase" evidence="15">
    <location>
        <begin position="24"/>
        <end position="852"/>
    </location>
</feature>
<dbReference type="InterPro" id="IPR014782">
    <property type="entry name" value="Peptidase_M1_dom"/>
</dbReference>
<evidence type="ECO:0000256" key="15">
    <source>
        <dbReference type="SAM" id="SignalP"/>
    </source>
</evidence>
<evidence type="ECO:0000256" key="7">
    <source>
        <dbReference type="ARBA" id="ARBA00022801"/>
    </source>
</evidence>
<dbReference type="SUPFAM" id="SSF55486">
    <property type="entry name" value="Metalloproteases ('zincins'), catalytic domain"/>
    <property type="match status" value="1"/>
</dbReference>
<feature type="signal peptide" evidence="15">
    <location>
        <begin position="1"/>
        <end position="23"/>
    </location>
</feature>
<dbReference type="EC" id="3.4.11.-" evidence="14"/>
<dbReference type="Pfam" id="PF01433">
    <property type="entry name" value="Peptidase_M1"/>
    <property type="match status" value="1"/>
</dbReference>
<keyword evidence="8 12" id="KW-0862">Zinc</keyword>
<dbReference type="SUPFAM" id="SSF63737">
    <property type="entry name" value="Leukotriene A4 hydrolase N-terminal domain"/>
    <property type="match status" value="1"/>
</dbReference>
<comment type="cofactor">
    <cofactor evidence="12 14">
        <name>Zn(2+)</name>
        <dbReference type="ChEBI" id="CHEBI:29105"/>
    </cofactor>
    <text evidence="12 14">Binds 1 zinc ion per subunit.</text>
</comment>
<comment type="subcellular location">
    <subcellularLocation>
        <location evidence="1">Cell membrane</location>
        <topology evidence="1">Lipid-anchor</topology>
        <topology evidence="1">GPI-anchor</topology>
    </subcellularLocation>
</comment>
<keyword evidence="6 12" id="KW-0479">Metal-binding</keyword>
<name>A0A1Y9H9E6_9DIPT</name>
<dbReference type="GO" id="GO:0005615">
    <property type="term" value="C:extracellular space"/>
    <property type="evidence" value="ECO:0007669"/>
    <property type="project" value="TreeGrafter"/>
</dbReference>
<dbReference type="GO" id="GO:0042277">
    <property type="term" value="F:peptide binding"/>
    <property type="evidence" value="ECO:0007669"/>
    <property type="project" value="TreeGrafter"/>
</dbReference>
<feature type="binding site" evidence="12">
    <location>
        <position position="347"/>
    </location>
    <ligand>
        <name>Zn(2+)</name>
        <dbReference type="ChEBI" id="CHEBI:29105"/>
        <note>catalytic</note>
    </ligand>
</feature>
<dbReference type="EMBL" id="AXCN02001185">
    <property type="status" value="NOT_ANNOTATED_CDS"/>
    <property type="molecule type" value="Genomic_DNA"/>
</dbReference>
<feature type="site" description="Transition state stabilizer" evidence="13">
    <location>
        <position position="429"/>
    </location>
</feature>
<evidence type="ECO:0000313" key="20">
    <source>
        <dbReference type="Proteomes" id="UP000075886"/>
    </source>
</evidence>
<dbReference type="GO" id="GO:0006508">
    <property type="term" value="P:proteolysis"/>
    <property type="evidence" value="ECO:0007669"/>
    <property type="project" value="UniProtKB-KW"/>
</dbReference>
<dbReference type="PANTHER" id="PTHR11533">
    <property type="entry name" value="PROTEASE M1 ZINC METALLOPROTEASE"/>
    <property type="match status" value="1"/>
</dbReference>
<dbReference type="InterPro" id="IPR042097">
    <property type="entry name" value="Aminopeptidase_N-like_N_sf"/>
</dbReference>
<evidence type="ECO:0000259" key="16">
    <source>
        <dbReference type="Pfam" id="PF01433"/>
    </source>
</evidence>
<keyword evidence="5 14" id="KW-0645">Protease</keyword>
<protein>
    <recommendedName>
        <fullName evidence="14">Aminopeptidase</fullName>
        <ecNumber evidence="14">3.4.11.-</ecNumber>
    </recommendedName>
</protein>
<feature type="transmembrane region" description="Helical" evidence="14">
    <location>
        <begin position="830"/>
        <end position="849"/>
    </location>
</feature>
<dbReference type="InterPro" id="IPR050344">
    <property type="entry name" value="Peptidase_M1_aminopeptidases"/>
</dbReference>
<feature type="binding site" evidence="12">
    <location>
        <position position="343"/>
    </location>
    <ligand>
        <name>Zn(2+)</name>
        <dbReference type="ChEBI" id="CHEBI:29105"/>
        <note>catalytic</note>
    </ligand>
</feature>
<evidence type="ECO:0000256" key="13">
    <source>
        <dbReference type="PIRSR" id="PIRSR634016-4"/>
    </source>
</evidence>
<dbReference type="Gene3D" id="2.60.40.1730">
    <property type="entry name" value="tricorn interacting facor f3 domain"/>
    <property type="match status" value="1"/>
</dbReference>
<dbReference type="Gene3D" id="1.25.50.20">
    <property type="match status" value="1"/>
</dbReference>
<keyword evidence="15" id="KW-0732">Signal</keyword>
<dbReference type="InterPro" id="IPR045357">
    <property type="entry name" value="Aminopeptidase_N-like_N"/>
</dbReference>
<evidence type="ECO:0000256" key="11">
    <source>
        <dbReference type="PIRSR" id="PIRSR634016-1"/>
    </source>
</evidence>
<dbReference type="GO" id="GO:0043171">
    <property type="term" value="P:peptide catabolic process"/>
    <property type="evidence" value="ECO:0007669"/>
    <property type="project" value="TreeGrafter"/>
</dbReference>
<dbReference type="Pfam" id="PF17900">
    <property type="entry name" value="Peptidase_M1_N"/>
    <property type="match status" value="1"/>
</dbReference>
<dbReference type="Proteomes" id="UP000075886">
    <property type="component" value="Unassembled WGS sequence"/>
</dbReference>
<dbReference type="InterPro" id="IPR024571">
    <property type="entry name" value="ERAP1-like_C_dom"/>
</dbReference>
<evidence type="ECO:0000256" key="4">
    <source>
        <dbReference type="ARBA" id="ARBA00022622"/>
    </source>
</evidence>
<keyword evidence="20" id="KW-1185">Reference proteome</keyword>
<dbReference type="GO" id="GO:0008270">
    <property type="term" value="F:zinc ion binding"/>
    <property type="evidence" value="ECO:0007669"/>
    <property type="project" value="UniProtKB-UniRule"/>
</dbReference>
<organism evidence="19 20">
    <name type="scientific">Anopheles farauti</name>
    <dbReference type="NCBI Taxonomy" id="69004"/>
    <lineage>
        <taxon>Eukaryota</taxon>
        <taxon>Metazoa</taxon>
        <taxon>Ecdysozoa</taxon>
        <taxon>Arthropoda</taxon>
        <taxon>Hexapoda</taxon>
        <taxon>Insecta</taxon>
        <taxon>Pterygota</taxon>
        <taxon>Neoptera</taxon>
        <taxon>Endopterygota</taxon>
        <taxon>Diptera</taxon>
        <taxon>Nematocera</taxon>
        <taxon>Culicoidea</taxon>
        <taxon>Culicidae</taxon>
        <taxon>Anophelinae</taxon>
        <taxon>Anopheles</taxon>
    </lineage>
</organism>
<feature type="active site" description="Proton acceptor" evidence="11">
    <location>
        <position position="344"/>
    </location>
</feature>
<dbReference type="PRINTS" id="PR00756">
    <property type="entry name" value="ALADIPTASE"/>
</dbReference>
<dbReference type="GO" id="GO:0005886">
    <property type="term" value="C:plasma membrane"/>
    <property type="evidence" value="ECO:0007669"/>
    <property type="project" value="UniProtKB-SubCell"/>
</dbReference>
<feature type="binding site" evidence="12">
    <location>
        <position position="366"/>
    </location>
    <ligand>
        <name>Zn(2+)</name>
        <dbReference type="ChEBI" id="CHEBI:29105"/>
        <note>catalytic</note>
    </ligand>
</feature>
<dbReference type="GO" id="GO:0005737">
    <property type="term" value="C:cytoplasm"/>
    <property type="evidence" value="ECO:0007669"/>
    <property type="project" value="TreeGrafter"/>
</dbReference>
<dbReference type="InterPro" id="IPR001930">
    <property type="entry name" value="Peptidase_M1"/>
</dbReference>
<keyword evidence="7 14" id="KW-0378">Hydrolase</keyword>
<dbReference type="FunFam" id="1.10.390.10:FF:000013">
    <property type="entry name" value="Aminopeptidase N"/>
    <property type="match status" value="1"/>
</dbReference>
<reference evidence="19" key="2">
    <citation type="submission" date="2020-05" db="UniProtKB">
        <authorList>
            <consortium name="EnsemblMetazoa"/>
        </authorList>
    </citation>
    <scope>IDENTIFICATION</scope>
    <source>
        <strain evidence="19">FAR1</strain>
    </source>
</reference>
<reference evidence="20" key="1">
    <citation type="submission" date="2014-01" db="EMBL/GenBank/DDBJ databases">
        <title>The Genome Sequence of Anopheles farauti FAR1 (V2).</title>
        <authorList>
            <consortium name="The Broad Institute Genomics Platform"/>
            <person name="Neafsey D.E."/>
            <person name="Besansky N."/>
            <person name="Howell P."/>
            <person name="Walton C."/>
            <person name="Young S.K."/>
            <person name="Zeng Q."/>
            <person name="Gargeya S."/>
            <person name="Fitzgerald M."/>
            <person name="Haas B."/>
            <person name="Abouelleil A."/>
            <person name="Allen A.W."/>
            <person name="Alvarado L."/>
            <person name="Arachchi H.M."/>
            <person name="Berlin A.M."/>
            <person name="Chapman S.B."/>
            <person name="Gainer-Dewar J."/>
            <person name="Goldberg J."/>
            <person name="Griggs A."/>
            <person name="Gujja S."/>
            <person name="Hansen M."/>
            <person name="Howarth C."/>
            <person name="Imamovic A."/>
            <person name="Ireland A."/>
            <person name="Larimer J."/>
            <person name="McCowan C."/>
            <person name="Murphy C."/>
            <person name="Pearson M."/>
            <person name="Poon T.W."/>
            <person name="Priest M."/>
            <person name="Roberts A."/>
            <person name="Saif S."/>
            <person name="Shea T."/>
            <person name="Sisk P."/>
            <person name="Sykes S."/>
            <person name="Wortman J."/>
            <person name="Nusbaum C."/>
            <person name="Birren B."/>
        </authorList>
    </citation>
    <scope>NUCLEOTIDE SEQUENCE [LARGE SCALE GENOMIC DNA]</scope>
    <source>
        <strain evidence="20">FAR1</strain>
    </source>
</reference>
<feature type="domain" description="Aminopeptidase N-like N-terminal" evidence="18">
    <location>
        <begin position="52"/>
        <end position="238"/>
    </location>
</feature>
<dbReference type="FunFam" id="2.60.40.1730:FF:000013">
    <property type="entry name" value="Aminopeptidase"/>
    <property type="match status" value="1"/>
</dbReference>
<evidence type="ECO:0000313" key="19">
    <source>
        <dbReference type="EnsemblMetazoa" id="AFAF021620-PA"/>
    </source>
</evidence>
<evidence type="ECO:0000256" key="1">
    <source>
        <dbReference type="ARBA" id="ARBA00004609"/>
    </source>
</evidence>
<keyword evidence="14" id="KW-1133">Transmembrane helix</keyword>
<keyword evidence="14" id="KW-0812">Transmembrane</keyword>
<dbReference type="InterPro" id="IPR034016">
    <property type="entry name" value="M1_APN-typ"/>
</dbReference>
<feature type="domain" description="ERAP1-like C-terminal" evidence="17">
    <location>
        <begin position="496"/>
        <end position="783"/>
    </location>
</feature>
<dbReference type="EMBL" id="AXCN02001184">
    <property type="status" value="NOT_ANNOTATED_CDS"/>
    <property type="molecule type" value="Genomic_DNA"/>
</dbReference>
<dbReference type="PANTHER" id="PTHR11533:SF290">
    <property type="entry name" value="AMINOPEPTIDASE"/>
    <property type="match status" value="1"/>
</dbReference>
<accession>A0A1Y9H9E6</accession>
<evidence type="ECO:0000256" key="12">
    <source>
        <dbReference type="PIRSR" id="PIRSR634016-3"/>
    </source>
</evidence>
<evidence type="ECO:0000256" key="5">
    <source>
        <dbReference type="ARBA" id="ARBA00022670"/>
    </source>
</evidence>
<dbReference type="VEuPathDB" id="VectorBase:AFAF021620"/>